<reference evidence="2" key="1">
    <citation type="submission" date="2019-05" db="EMBL/GenBank/DDBJ databases">
        <authorList>
            <person name="Zhang S."/>
            <person name="Liu J."/>
        </authorList>
    </citation>
    <scope>NUCLEOTIDE SEQUENCE [LARGE SCALE GENOMIC DNA]</scope>
</reference>
<feature type="compositionally biased region" description="Low complexity" evidence="1">
    <location>
        <begin position="288"/>
        <end position="311"/>
    </location>
</feature>
<dbReference type="Ensembl" id="ENSBGRT00000023343.1">
    <property type="protein sequence ID" value="ENSBGRP00000020180.1"/>
    <property type="gene ID" value="ENSBGRG00000012765.1"/>
</dbReference>
<proteinExistence type="predicted"/>
<feature type="compositionally biased region" description="Basic residues" evidence="1">
    <location>
        <begin position="207"/>
        <end position="216"/>
    </location>
</feature>
<accession>A0A8C0ABM1</accession>
<evidence type="ECO:0000313" key="2">
    <source>
        <dbReference type="Ensembl" id="ENSBGRP00000020180.1"/>
    </source>
</evidence>
<dbReference type="PANTHER" id="PTHR35068">
    <property type="entry name" value="BEN DOMAIN-CONTAINING PROTEIN 7"/>
    <property type="match status" value="1"/>
</dbReference>
<dbReference type="InterPro" id="IPR053072">
    <property type="entry name" value="BEN_domain_protein_7"/>
</dbReference>
<reference evidence="2" key="3">
    <citation type="submission" date="2025-09" db="UniProtKB">
        <authorList>
            <consortium name="Ensembl"/>
        </authorList>
    </citation>
    <scope>IDENTIFICATION</scope>
</reference>
<dbReference type="PANTHER" id="PTHR35068:SF1">
    <property type="entry name" value="BEN DOMAIN-CONTAINING PROTEIN 7"/>
    <property type="match status" value="1"/>
</dbReference>
<feature type="compositionally biased region" description="Pro residues" evidence="1">
    <location>
        <begin position="49"/>
        <end position="60"/>
    </location>
</feature>
<evidence type="ECO:0000256" key="1">
    <source>
        <dbReference type="SAM" id="MobiDB-lite"/>
    </source>
</evidence>
<sequence>NLPETSVWPSDTLNLTARRVGWPEGSPTPRAVENKIGPGKIQASSEPGARPPGQPHPDSPAPRHRRRDPSAWQGRRSPGQVGRPGRGRCAAASGSSSGRCAARPVVAAARPRGWRRPRSASRWPRGPGGAASSRAPPPAGAVSAPTRLAPCRRRRRRRRPRPSRRVPGAALAAAAAASGAVPRPARGERPGRRQPGPPSRPQLAPQRKVRLRRRLARQPGMSRGRGRAERRPGGQLRPGERLLPAPPAAAPGGLEWFFLACASPADPRDGPWSPRSRCRVTRASAAAAASAAAPLSLRPAAPAAAPALPARRTMEFSERKRSRKSQSFKLVNRDYHHEVYKISDFSSDVNGEAKETQPIFR</sequence>
<organism evidence="2 3">
    <name type="scientific">Bos mutus grunniens</name>
    <name type="common">Wild yak</name>
    <name type="synonym">Bos grunniens</name>
    <dbReference type="NCBI Taxonomy" id="30521"/>
    <lineage>
        <taxon>Eukaryota</taxon>
        <taxon>Metazoa</taxon>
        <taxon>Chordata</taxon>
        <taxon>Craniata</taxon>
        <taxon>Vertebrata</taxon>
        <taxon>Euteleostomi</taxon>
        <taxon>Mammalia</taxon>
        <taxon>Eutheria</taxon>
        <taxon>Laurasiatheria</taxon>
        <taxon>Artiodactyla</taxon>
        <taxon>Ruminantia</taxon>
        <taxon>Pecora</taxon>
        <taxon>Bovidae</taxon>
        <taxon>Bovinae</taxon>
        <taxon>Bos</taxon>
    </lineage>
</organism>
<feature type="compositionally biased region" description="Low complexity" evidence="1">
    <location>
        <begin position="87"/>
        <end position="111"/>
    </location>
</feature>
<feature type="compositionally biased region" description="Low complexity" evidence="1">
    <location>
        <begin position="165"/>
        <end position="184"/>
    </location>
</feature>
<name>A0A8C0ABM1_BOSMU</name>
<feature type="region of interest" description="Disordered" evidence="1">
    <location>
        <begin position="288"/>
        <end position="329"/>
    </location>
</feature>
<feature type="region of interest" description="Disordered" evidence="1">
    <location>
        <begin position="17"/>
        <end position="247"/>
    </location>
</feature>
<protein>
    <submittedName>
        <fullName evidence="2">Uncharacterized protein</fullName>
    </submittedName>
</protein>
<reference evidence="2" key="2">
    <citation type="submission" date="2025-08" db="UniProtKB">
        <authorList>
            <consortium name="Ensembl"/>
        </authorList>
    </citation>
    <scope>IDENTIFICATION</scope>
</reference>
<feature type="compositionally biased region" description="Basic residues" evidence="1">
    <location>
        <begin position="150"/>
        <end position="164"/>
    </location>
</feature>
<dbReference type="AlphaFoldDB" id="A0A8C0ABM1"/>
<keyword evidence="3" id="KW-1185">Reference proteome</keyword>
<feature type="compositionally biased region" description="Low complexity" evidence="1">
    <location>
        <begin position="120"/>
        <end position="149"/>
    </location>
</feature>
<evidence type="ECO:0000313" key="3">
    <source>
        <dbReference type="Proteomes" id="UP000694520"/>
    </source>
</evidence>
<dbReference type="Proteomes" id="UP000694520">
    <property type="component" value="Chromosome 12"/>
</dbReference>